<organism evidence="1 2">
    <name type="scientific">Choiromyces venosus 120613-1</name>
    <dbReference type="NCBI Taxonomy" id="1336337"/>
    <lineage>
        <taxon>Eukaryota</taxon>
        <taxon>Fungi</taxon>
        <taxon>Dikarya</taxon>
        <taxon>Ascomycota</taxon>
        <taxon>Pezizomycotina</taxon>
        <taxon>Pezizomycetes</taxon>
        <taxon>Pezizales</taxon>
        <taxon>Tuberaceae</taxon>
        <taxon>Choiromyces</taxon>
    </lineage>
</organism>
<dbReference type="EMBL" id="ML120373">
    <property type="protein sequence ID" value="RPB01472.1"/>
    <property type="molecule type" value="Genomic_DNA"/>
</dbReference>
<proteinExistence type="predicted"/>
<gene>
    <name evidence="1" type="ORF">L873DRAFT_1803687</name>
</gene>
<dbReference type="AlphaFoldDB" id="A0A3N4JXC7"/>
<reference evidence="1 2" key="1">
    <citation type="journal article" date="2018" name="Nat. Ecol. Evol.">
        <title>Pezizomycetes genomes reveal the molecular basis of ectomycorrhizal truffle lifestyle.</title>
        <authorList>
            <person name="Murat C."/>
            <person name="Payen T."/>
            <person name="Noel B."/>
            <person name="Kuo A."/>
            <person name="Morin E."/>
            <person name="Chen J."/>
            <person name="Kohler A."/>
            <person name="Krizsan K."/>
            <person name="Balestrini R."/>
            <person name="Da Silva C."/>
            <person name="Montanini B."/>
            <person name="Hainaut M."/>
            <person name="Levati E."/>
            <person name="Barry K.W."/>
            <person name="Belfiori B."/>
            <person name="Cichocki N."/>
            <person name="Clum A."/>
            <person name="Dockter R.B."/>
            <person name="Fauchery L."/>
            <person name="Guy J."/>
            <person name="Iotti M."/>
            <person name="Le Tacon F."/>
            <person name="Lindquist E.A."/>
            <person name="Lipzen A."/>
            <person name="Malagnac F."/>
            <person name="Mello A."/>
            <person name="Molinier V."/>
            <person name="Miyauchi S."/>
            <person name="Poulain J."/>
            <person name="Riccioni C."/>
            <person name="Rubini A."/>
            <person name="Sitrit Y."/>
            <person name="Splivallo R."/>
            <person name="Traeger S."/>
            <person name="Wang M."/>
            <person name="Zifcakova L."/>
            <person name="Wipf D."/>
            <person name="Zambonelli A."/>
            <person name="Paolocci F."/>
            <person name="Nowrousian M."/>
            <person name="Ottonello S."/>
            <person name="Baldrian P."/>
            <person name="Spatafora J.W."/>
            <person name="Henrissat B."/>
            <person name="Nagy L.G."/>
            <person name="Aury J.M."/>
            <person name="Wincker P."/>
            <person name="Grigoriev I.V."/>
            <person name="Bonfante P."/>
            <person name="Martin F.M."/>
        </authorList>
    </citation>
    <scope>NUCLEOTIDE SEQUENCE [LARGE SCALE GENOMIC DNA]</scope>
    <source>
        <strain evidence="1 2">120613-1</strain>
    </source>
</reference>
<sequence length="72" mass="8114">MVVQNTCQYVPLSARVFEKCFAIIDWNLIPYDLSNIMNLSGLVLKTSFIDYASIPCILPILGLERFVDCNVA</sequence>
<protein>
    <submittedName>
        <fullName evidence="1">Uncharacterized protein</fullName>
    </submittedName>
</protein>
<evidence type="ECO:0000313" key="1">
    <source>
        <dbReference type="EMBL" id="RPB01472.1"/>
    </source>
</evidence>
<keyword evidence="2" id="KW-1185">Reference proteome</keyword>
<evidence type="ECO:0000313" key="2">
    <source>
        <dbReference type="Proteomes" id="UP000276215"/>
    </source>
</evidence>
<dbReference type="Proteomes" id="UP000276215">
    <property type="component" value="Unassembled WGS sequence"/>
</dbReference>
<name>A0A3N4JXC7_9PEZI</name>
<accession>A0A3N4JXC7</accession>